<dbReference type="RefSeq" id="YP_001426650.1">
    <property type="nucleotide sequence ID" value="NC_008724.1"/>
</dbReference>
<evidence type="ECO:0000313" key="4">
    <source>
        <dbReference type="Proteomes" id="UP000202420"/>
    </source>
</evidence>
<dbReference type="InterPro" id="IPR050345">
    <property type="entry name" value="Aliph_Amidase/BUP"/>
</dbReference>
<dbReference type="GO" id="GO:0050126">
    <property type="term" value="F:N-carbamoylputrescine amidase activity"/>
    <property type="evidence" value="ECO:0007669"/>
    <property type="project" value="TreeGrafter"/>
</dbReference>
<evidence type="ECO:0000313" key="3">
    <source>
        <dbReference type="EMBL" id="ABT16303.1"/>
    </source>
</evidence>
<dbReference type="Pfam" id="PF00795">
    <property type="entry name" value="CN_hydrolase"/>
    <property type="match status" value="1"/>
</dbReference>
<dbReference type="PANTHER" id="PTHR43674:SF2">
    <property type="entry name" value="BETA-UREIDOPROPIONASE"/>
    <property type="match status" value="1"/>
</dbReference>
<gene>
    <name evidence="3" type="primary">Z169R</name>
    <name evidence="3" type="ORF">ATCV1_Z169R</name>
</gene>
<dbReference type="EMBL" id="EF101928">
    <property type="protein sequence ID" value="ABT16303.1"/>
    <property type="molecule type" value="Genomic_DNA"/>
</dbReference>
<dbReference type="KEGG" id="vg:5470459"/>
<feature type="domain" description="CN hydrolase" evidence="2">
    <location>
        <begin position="3"/>
        <end position="260"/>
    </location>
</feature>
<dbReference type="PANTHER" id="PTHR43674">
    <property type="entry name" value="NITRILASE C965.09-RELATED"/>
    <property type="match status" value="1"/>
</dbReference>
<dbReference type="GO" id="GO:0033388">
    <property type="term" value="P:putrescine biosynthetic process from arginine"/>
    <property type="evidence" value="ECO:0007669"/>
    <property type="project" value="TreeGrafter"/>
</dbReference>
<sequence>MTSAVAVLQFSMTRFLNQNLRTAENMARNAAANGAEVIVLPELFSMQYFCQEQSGKWFDLAETYEESKVVTRFANLAGELGVVIVVSFFEKDNNEYYNSVVVADVDGAIAGVYRKTHIPQGPCYNEKFYFRPSDNKFGIADTKFGKIGIAICWDQWFPEVSRILALLGADLIVMPTAIGSEPDFPNGESYHHWARTIQGHSAANGVPIAVANRIGRERFGRTKIDFYGGSFITDNKGGIAVQVGGTSQENGGVDPEPLNMKGFVKTSFDKNENARFRALWGLFRDRRPELYGELVLQS</sequence>
<organism evidence="3 4">
    <name type="scientific">Chlorovirus heliozoae</name>
    <dbReference type="NCBI Taxonomy" id="322019"/>
    <lineage>
        <taxon>Viruses</taxon>
        <taxon>Varidnaviria</taxon>
        <taxon>Bamfordvirae</taxon>
        <taxon>Nucleocytoviricota</taxon>
        <taxon>Megaviricetes</taxon>
        <taxon>Algavirales</taxon>
        <taxon>Phycodnaviridae</taxon>
        <taxon>Chlorovirus</taxon>
    </lineage>
</organism>
<dbReference type="OrthoDB" id="5535at10239"/>
<dbReference type="InterPro" id="IPR036526">
    <property type="entry name" value="C-N_Hydrolase_sf"/>
</dbReference>
<protein>
    <submittedName>
        <fullName evidence="3">Uncharacterized protein Z169R</fullName>
    </submittedName>
</protein>
<keyword evidence="4" id="KW-1185">Reference proteome</keyword>
<dbReference type="CDD" id="cd07573">
    <property type="entry name" value="CPA"/>
    <property type="match status" value="1"/>
</dbReference>
<dbReference type="InterPro" id="IPR003010">
    <property type="entry name" value="C-N_Hydrolase"/>
</dbReference>
<keyword evidence="1" id="KW-0378">Hydrolase</keyword>
<accession>A7K8C9</accession>
<proteinExistence type="predicted"/>
<name>A7K8C9_9PHYC</name>
<dbReference type="SUPFAM" id="SSF56317">
    <property type="entry name" value="Carbon-nitrogen hydrolase"/>
    <property type="match status" value="1"/>
</dbReference>
<evidence type="ECO:0000256" key="1">
    <source>
        <dbReference type="ARBA" id="ARBA00022801"/>
    </source>
</evidence>
<evidence type="ECO:0000259" key="2">
    <source>
        <dbReference type="PROSITE" id="PS50263"/>
    </source>
</evidence>
<dbReference type="Gene3D" id="3.60.110.10">
    <property type="entry name" value="Carbon-nitrogen hydrolase"/>
    <property type="match status" value="1"/>
</dbReference>
<dbReference type="GeneID" id="5470459"/>
<dbReference type="PROSITE" id="PS50263">
    <property type="entry name" value="CN_HYDROLASE"/>
    <property type="match status" value="1"/>
</dbReference>
<dbReference type="Proteomes" id="UP000202420">
    <property type="component" value="Segment"/>
</dbReference>
<reference evidence="3 4" key="1">
    <citation type="submission" date="2006-09" db="EMBL/GenBank/DDBJ databases">
        <title>Sequence and annotation of the 288-kb ATCV-1 virus that infects an endosymbiotic Chlorella strain of the heliozoon Acanthocystis turfacea.</title>
        <authorList>
            <person name="Fitzgerald L.A."/>
            <person name="Graves M.V."/>
            <person name="Li X."/>
            <person name="Pfitzner A.J.P."/>
            <person name="Hartigan J."/>
            <person name="Van Etten J.L."/>
        </authorList>
    </citation>
    <scope>NUCLEOTIDE SEQUENCE [LARGE SCALE GENOMIC DNA]</scope>
    <source>
        <strain evidence="3 4">ATCV-1</strain>
    </source>
</reference>